<reference evidence="1 2" key="1">
    <citation type="journal article" date="2007" name="Genome Res.">
        <title>Genome characteristics of facultatively symbiotic Frankia sp. strains reflect host range and host plant biogeography.</title>
        <authorList>
            <person name="Normand P."/>
            <person name="Lapierre P."/>
            <person name="Tisa L.S."/>
            <person name="Gogarten J.P."/>
            <person name="Alloisio N."/>
            <person name="Bagnarol E."/>
            <person name="Bassi C.A."/>
            <person name="Berry A.M."/>
            <person name="Bickhart D.M."/>
            <person name="Choisne N."/>
            <person name="Couloux A."/>
            <person name="Cournoyer B."/>
            <person name="Cruveiller S."/>
            <person name="Daubin V."/>
            <person name="Demange N."/>
            <person name="Francino M.P."/>
            <person name="Goltsman E."/>
            <person name="Huang Y."/>
            <person name="Kopp O.R."/>
            <person name="Labarre L."/>
            <person name="Lapidus A."/>
            <person name="Lavire C."/>
            <person name="Marechal J."/>
            <person name="Martinez M."/>
            <person name="Mastronunzio J.E."/>
            <person name="Mullin B.C."/>
            <person name="Niemann J."/>
            <person name="Pujic P."/>
            <person name="Rawnsley T."/>
            <person name="Rouy Z."/>
            <person name="Schenowitz C."/>
            <person name="Sellstedt A."/>
            <person name="Tavares F."/>
            <person name="Tomkins J.P."/>
            <person name="Vallenet D."/>
            <person name="Valverde C."/>
            <person name="Wall L.G."/>
            <person name="Wang Y."/>
            <person name="Medigue C."/>
            <person name="Benson D.R."/>
        </authorList>
    </citation>
    <scope>NUCLEOTIDE SEQUENCE [LARGE SCALE GENOMIC DNA]</scope>
    <source>
        <strain evidence="2">DSM 45986 / CECT 9034 / ACN14a</strain>
    </source>
</reference>
<evidence type="ECO:0000313" key="1">
    <source>
        <dbReference type="EMBL" id="CAJ59604.1"/>
    </source>
</evidence>
<dbReference type="Gene3D" id="3.10.20.30">
    <property type="match status" value="1"/>
</dbReference>
<dbReference type="HOGENOM" id="CLU_114601_2_1_11"/>
<sequence length="92" mass="9557">MASAPGALTARVTVRYWAAARDAAGVREETIEADTLAALFTVVAARHGGDLPALLRRCSYLVDDQPVGRRDPAGVVLRDGAVVEALPPFAGG</sequence>
<dbReference type="EMBL" id="CT573213">
    <property type="protein sequence ID" value="CAJ59604.1"/>
    <property type="molecule type" value="Genomic_DNA"/>
</dbReference>
<name>Q0RS61_FRAAA</name>
<evidence type="ECO:0000313" key="2">
    <source>
        <dbReference type="Proteomes" id="UP000000657"/>
    </source>
</evidence>
<dbReference type="CDD" id="cd17040">
    <property type="entry name" value="Ubl_MoaD_like"/>
    <property type="match status" value="1"/>
</dbReference>
<dbReference type="AlphaFoldDB" id="Q0RS61"/>
<dbReference type="SUPFAM" id="SSF54285">
    <property type="entry name" value="MoaD/ThiS"/>
    <property type="match status" value="1"/>
</dbReference>
<dbReference type="KEGG" id="fal:FRAAL0938"/>
<gene>
    <name evidence="1" type="ordered locus">FRAAL0938</name>
</gene>
<dbReference type="Pfam" id="PF02597">
    <property type="entry name" value="ThiS"/>
    <property type="match status" value="1"/>
</dbReference>
<dbReference type="InterPro" id="IPR003749">
    <property type="entry name" value="ThiS/MoaD-like"/>
</dbReference>
<organism evidence="1 2">
    <name type="scientific">Frankia alni (strain DSM 45986 / CECT 9034 / ACN14a)</name>
    <dbReference type="NCBI Taxonomy" id="326424"/>
    <lineage>
        <taxon>Bacteria</taxon>
        <taxon>Bacillati</taxon>
        <taxon>Actinomycetota</taxon>
        <taxon>Actinomycetes</taxon>
        <taxon>Frankiales</taxon>
        <taxon>Frankiaceae</taxon>
        <taxon>Frankia</taxon>
    </lineage>
</organism>
<accession>Q0RS61</accession>
<protein>
    <submittedName>
        <fullName evidence="1">Molybdopterin converting factor</fullName>
    </submittedName>
</protein>
<dbReference type="InterPro" id="IPR016155">
    <property type="entry name" value="Mopterin_synth/thiamin_S_b"/>
</dbReference>
<dbReference type="STRING" id="326424.FRAAL0938"/>
<proteinExistence type="predicted"/>
<dbReference type="Proteomes" id="UP000000657">
    <property type="component" value="Chromosome"/>
</dbReference>
<keyword evidence="2" id="KW-1185">Reference proteome</keyword>
<dbReference type="eggNOG" id="COG1977">
    <property type="taxonomic scope" value="Bacteria"/>
</dbReference>
<dbReference type="InterPro" id="IPR012675">
    <property type="entry name" value="Beta-grasp_dom_sf"/>
</dbReference>